<dbReference type="RefSeq" id="WP_111514078.1">
    <property type="nucleotide sequence ID" value="NZ_QFYR01000001.1"/>
</dbReference>
<dbReference type="AlphaFoldDB" id="A0A328ASN9"/>
<keyword evidence="3" id="KW-1185">Reference proteome</keyword>
<organism evidence="2 3">
    <name type="scientific">Phenylobacterium deserti</name>
    <dbReference type="NCBI Taxonomy" id="1914756"/>
    <lineage>
        <taxon>Bacteria</taxon>
        <taxon>Pseudomonadati</taxon>
        <taxon>Pseudomonadota</taxon>
        <taxon>Alphaproteobacteria</taxon>
        <taxon>Caulobacterales</taxon>
        <taxon>Caulobacteraceae</taxon>
        <taxon>Phenylobacterium</taxon>
    </lineage>
</organism>
<keyword evidence="1" id="KW-0472">Membrane</keyword>
<evidence type="ECO:0000313" key="2">
    <source>
        <dbReference type="EMBL" id="RAK57627.1"/>
    </source>
</evidence>
<dbReference type="OrthoDB" id="7205744at2"/>
<protein>
    <submittedName>
        <fullName evidence="2">Uncharacterized protein</fullName>
    </submittedName>
</protein>
<sequence>MNPTIERLKLIFLGVFALLVIAGGIWQVGWVWPRQKCEKAQMWWDGSQRVCATPVLISDITGRTIQDKQADAAARQAVGRTEVPVVAAPPAAEVPPPAVPR</sequence>
<reference evidence="3" key="1">
    <citation type="submission" date="2018-05" db="EMBL/GenBank/DDBJ databases">
        <authorList>
            <person name="Li X."/>
        </authorList>
    </citation>
    <scope>NUCLEOTIDE SEQUENCE [LARGE SCALE GENOMIC DNA]</scope>
    <source>
        <strain evidence="3">YIM 73061</strain>
    </source>
</reference>
<gene>
    <name evidence="2" type="ORF">DJ018_06795</name>
</gene>
<keyword evidence="1" id="KW-0812">Transmembrane</keyword>
<dbReference type="EMBL" id="QFYR01000001">
    <property type="protein sequence ID" value="RAK57627.1"/>
    <property type="molecule type" value="Genomic_DNA"/>
</dbReference>
<proteinExistence type="predicted"/>
<feature type="transmembrane region" description="Helical" evidence="1">
    <location>
        <begin position="12"/>
        <end position="32"/>
    </location>
</feature>
<accession>A0A328ASN9</accession>
<name>A0A328ASN9_9CAUL</name>
<keyword evidence="1" id="KW-1133">Transmembrane helix</keyword>
<comment type="caution">
    <text evidence="2">The sequence shown here is derived from an EMBL/GenBank/DDBJ whole genome shotgun (WGS) entry which is preliminary data.</text>
</comment>
<dbReference type="Proteomes" id="UP000249725">
    <property type="component" value="Unassembled WGS sequence"/>
</dbReference>
<evidence type="ECO:0000256" key="1">
    <source>
        <dbReference type="SAM" id="Phobius"/>
    </source>
</evidence>
<evidence type="ECO:0000313" key="3">
    <source>
        <dbReference type="Proteomes" id="UP000249725"/>
    </source>
</evidence>